<evidence type="ECO:0000313" key="1">
    <source>
        <dbReference type="EMBL" id="TKI03970.1"/>
    </source>
</evidence>
<dbReference type="RefSeq" id="WP_136992020.1">
    <property type="nucleotide sequence ID" value="NZ_SZPQ01000035.1"/>
</dbReference>
<comment type="caution">
    <text evidence="1">The sequence shown here is derived from an EMBL/GenBank/DDBJ whole genome shotgun (WGS) entry which is preliminary data.</text>
</comment>
<dbReference type="Proteomes" id="UP000305202">
    <property type="component" value="Unassembled WGS sequence"/>
</dbReference>
<accession>A0ABY2SFZ8</accession>
<reference evidence="1 2" key="1">
    <citation type="submission" date="2019-04" db="EMBL/GenBank/DDBJ databases">
        <authorList>
            <person name="Li M."/>
            <person name="Gao C."/>
        </authorList>
    </citation>
    <scope>NUCLEOTIDE SEQUENCE [LARGE SCALE GENOMIC DNA]</scope>
    <source>
        <strain evidence="1 2">BGMRC 2031</strain>
    </source>
</reference>
<keyword evidence="2" id="KW-1185">Reference proteome</keyword>
<name>A0ABY2SFZ8_9HYPH</name>
<dbReference type="EMBL" id="SZPQ01000035">
    <property type="protein sequence ID" value="TKI03970.1"/>
    <property type="molecule type" value="Genomic_DNA"/>
</dbReference>
<gene>
    <name evidence="1" type="ORF">FCN80_19850</name>
</gene>
<evidence type="ECO:0000313" key="2">
    <source>
        <dbReference type="Proteomes" id="UP000305202"/>
    </source>
</evidence>
<proteinExistence type="predicted"/>
<sequence length="285" mass="31658">MKICFPARNKNNEHYATLDDMMGCLARETHGSWLAGTNRMWHGGIHLTETSAPGAMLRARAMDSAYPLQCMADGEVVAWRVNRDYLGNTYNGQALRYSTTFVLVRSLCRPDPRNDRTWLEFYSLYMGLAPLSAFVKRKCMRVIASRGVRKRQAGKNDTYRTQTGVGPVPPAQGILAKDCRVLILEESRFTNHGENQPFGLARELDKEGRVVGKAFWVTTLPENMIAEGEHYTHLPAWMQYAVAQGKFDAVVQPATRLAIQAGDAIGFLGEEIVPAGNGKTSPGAY</sequence>
<protein>
    <submittedName>
        <fullName evidence="1">Uncharacterized protein</fullName>
    </submittedName>
</protein>
<organism evidence="1 2">
    <name type="scientific">Martelella alba</name>
    <dbReference type="NCBI Taxonomy" id="2590451"/>
    <lineage>
        <taxon>Bacteria</taxon>
        <taxon>Pseudomonadati</taxon>
        <taxon>Pseudomonadota</taxon>
        <taxon>Alphaproteobacteria</taxon>
        <taxon>Hyphomicrobiales</taxon>
        <taxon>Aurantimonadaceae</taxon>
        <taxon>Martelella</taxon>
    </lineage>
</organism>